<evidence type="ECO:0000313" key="2">
    <source>
        <dbReference type="EMBL" id="ALI55132.1"/>
    </source>
</evidence>
<name>A0A0N9ZH94_9RHOB</name>
<dbReference type="Pfam" id="PF13403">
    <property type="entry name" value="Hint_2"/>
    <property type="match status" value="1"/>
</dbReference>
<reference evidence="2 3" key="1">
    <citation type="submission" date="2015-05" db="EMBL/GenBank/DDBJ databases">
        <authorList>
            <person name="Wang D.B."/>
            <person name="Wang M."/>
        </authorList>
    </citation>
    <scope>NUCLEOTIDE SEQUENCE [LARGE SCALE GENOMIC DNA]</scope>
    <source>
        <strain evidence="2 3">IMCC 12053</strain>
    </source>
</reference>
<feature type="domain" description="Hedgehog/Intein (Hint)" evidence="1">
    <location>
        <begin position="24"/>
        <end position="160"/>
    </location>
</feature>
<organism evidence="2 3">
    <name type="scientific">Celeribacter marinus</name>
    <dbReference type="NCBI Taxonomy" id="1397108"/>
    <lineage>
        <taxon>Bacteria</taxon>
        <taxon>Pseudomonadati</taxon>
        <taxon>Pseudomonadota</taxon>
        <taxon>Alphaproteobacteria</taxon>
        <taxon>Rhodobacterales</taxon>
        <taxon>Roseobacteraceae</taxon>
        <taxon>Celeribacter</taxon>
    </lineage>
</organism>
<dbReference type="STRING" id="1397108.IMCC12053_1184"/>
<protein>
    <submittedName>
        <fullName evidence="2">Type I secretion target repeat protein</fullName>
    </submittedName>
</protein>
<dbReference type="AlphaFoldDB" id="A0A0N9ZH94"/>
<dbReference type="KEGG" id="cmar:IMCC12053_1184"/>
<dbReference type="EMBL" id="CP012023">
    <property type="protein sequence ID" value="ALI55132.1"/>
    <property type="molecule type" value="Genomic_DNA"/>
</dbReference>
<accession>A0A0N9ZH94</accession>
<gene>
    <name evidence="2" type="ORF">IMCC12053_1184</name>
</gene>
<evidence type="ECO:0000313" key="3">
    <source>
        <dbReference type="Proteomes" id="UP000064920"/>
    </source>
</evidence>
<proteinExistence type="predicted"/>
<dbReference type="Proteomes" id="UP000064920">
    <property type="component" value="Chromosome"/>
</dbReference>
<evidence type="ECO:0000259" key="1">
    <source>
        <dbReference type="Pfam" id="PF13403"/>
    </source>
</evidence>
<keyword evidence="3" id="KW-1185">Reference proteome</keyword>
<dbReference type="SUPFAM" id="SSF51294">
    <property type="entry name" value="Hedgehog/intein (Hint) domain"/>
    <property type="match status" value="1"/>
</dbReference>
<dbReference type="PATRIC" id="fig|1397108.4.peg.1213"/>
<sequence length="214" mass="23867">MADMQMRDDHDMIGQNPRAGLSGFGMGVILETNEGPQPVEWMRAGDLVLTRDHGYQRVRWVGRSETAQTPPIRVFAHAFGYGCPEHDLVLSPHHHLLMSSPLMPLYFAEDEVLAPIGAMSAQIDDMFDTPNSNPTLCHMLFDQHEVIFAEGVWLESLFPDAQCLELLGATAEHEMRDAIGNTVDTMVTARMVLNTREVALLQPRTDVAARRMVA</sequence>
<dbReference type="InterPro" id="IPR028992">
    <property type="entry name" value="Hedgehog/Intein_dom"/>
</dbReference>
<dbReference type="InterPro" id="IPR036844">
    <property type="entry name" value="Hint_dom_sf"/>
</dbReference>